<accession>A0AC35FNZ9</accession>
<name>A0AC35FNZ9_9BILA</name>
<protein>
    <submittedName>
        <fullName evidence="2">CSN12-like protein</fullName>
    </submittedName>
</protein>
<dbReference type="WBParaSite" id="PS1159_v2.g19441.t1">
    <property type="protein sequence ID" value="PS1159_v2.g19441.t1"/>
    <property type="gene ID" value="PS1159_v2.g19441"/>
</dbReference>
<evidence type="ECO:0000313" key="2">
    <source>
        <dbReference type="WBParaSite" id="PS1159_v2.g19441.t1"/>
    </source>
</evidence>
<organism evidence="1 2">
    <name type="scientific">Panagrolaimus sp. PS1159</name>
    <dbReference type="NCBI Taxonomy" id="55785"/>
    <lineage>
        <taxon>Eukaryota</taxon>
        <taxon>Metazoa</taxon>
        <taxon>Ecdysozoa</taxon>
        <taxon>Nematoda</taxon>
        <taxon>Chromadorea</taxon>
        <taxon>Rhabditida</taxon>
        <taxon>Tylenchina</taxon>
        <taxon>Panagrolaimomorpha</taxon>
        <taxon>Panagrolaimoidea</taxon>
        <taxon>Panagrolaimidae</taxon>
        <taxon>Panagrolaimus</taxon>
    </lineage>
</organism>
<sequence>MTSKKKKSRSGSRRRKRQRSVSRDNTVILSSSSSPSPPRSSTNKRAIATENGDFEVEKVVVDSFDSYYHILMEYLDEEHWLATETVSPLLSLQHEHCKCVFLQLEDANESFPNRPYVESIFDDIILMHLAASYYVAKKKYYTAYNLQHLIVNTFSKELLNKEKDSNWYLPLLGVFCSDLRILAKKSEEYDRELDKEPYLEDVANVIMSLYRTCVADSRPDLRATKKVAIIPMTVELFRVYFDMNKMALLKPLIRSVEILNASFIKLMSLSDLVAYNYFLGKKAIFDGDMQTANKALQHAFEHCPERFWISRRNILIYWLPVKMFLGLIPTPEILDEYDLPEFLPIVEGVNHGDIRQFRQGLSDHSHFFLRSGIFLMLEKLTSLTHLALFKRLHSIVNNPRIKLAGYLHLLKFVGEDIDDLDEAGNIIAGLIASGRIKGYISQSHQLVVVSKQEPFTQIVEK</sequence>
<dbReference type="Proteomes" id="UP000887580">
    <property type="component" value="Unplaced"/>
</dbReference>
<evidence type="ECO:0000313" key="1">
    <source>
        <dbReference type="Proteomes" id="UP000887580"/>
    </source>
</evidence>
<proteinExistence type="predicted"/>
<reference evidence="2" key="1">
    <citation type="submission" date="2022-11" db="UniProtKB">
        <authorList>
            <consortium name="WormBaseParasite"/>
        </authorList>
    </citation>
    <scope>IDENTIFICATION</scope>
</reference>